<comment type="caution">
    <text evidence="1">The sequence shown here is derived from an EMBL/GenBank/DDBJ whole genome shotgun (WGS) entry which is preliminary data.</text>
</comment>
<dbReference type="GO" id="GO:0005739">
    <property type="term" value="C:mitochondrion"/>
    <property type="evidence" value="ECO:0007669"/>
    <property type="project" value="TreeGrafter"/>
</dbReference>
<sequence length="148" mass="17209">MSCITYPHHRHFSPYLYTSSRCLLNDEEELDNRSIDFDFDALSLKITHLWPENGTIRASEKLEEGCNRVFVFVMNDGRRVVARAKKQLLYLYRTNALNPAGSEYLIMDHVASVQLHEAWPNMYGVQRIQCIGAIYELLKRVVKLDFPA</sequence>
<accession>A0A4S3J2C8</accession>
<dbReference type="VEuPathDB" id="FungiDB:EYZ11_012440"/>
<organism evidence="1 2">
    <name type="scientific">Aspergillus tanneri</name>
    <dbReference type="NCBI Taxonomy" id="1220188"/>
    <lineage>
        <taxon>Eukaryota</taxon>
        <taxon>Fungi</taxon>
        <taxon>Dikarya</taxon>
        <taxon>Ascomycota</taxon>
        <taxon>Pezizomycotina</taxon>
        <taxon>Eurotiomycetes</taxon>
        <taxon>Eurotiomycetidae</taxon>
        <taxon>Eurotiales</taxon>
        <taxon>Aspergillaceae</taxon>
        <taxon>Aspergillus</taxon>
        <taxon>Aspergillus subgen. Circumdati</taxon>
    </lineage>
</organism>
<proteinExistence type="predicted"/>
<dbReference type="InterPro" id="IPR051035">
    <property type="entry name" value="Mito_inheritance_9"/>
</dbReference>
<dbReference type="STRING" id="1220188.A0A4S3J2C8"/>
<evidence type="ECO:0000313" key="1">
    <source>
        <dbReference type="EMBL" id="THC88117.1"/>
    </source>
</evidence>
<dbReference type="PANTHER" id="PTHR36091:SF1">
    <property type="entry name" value="ALTERED INHERITANCE OF MITOCHONDRIA PROTEIN 9, MITOCHONDRIAL"/>
    <property type="match status" value="1"/>
</dbReference>
<reference evidence="1 2" key="1">
    <citation type="submission" date="2019-03" db="EMBL/GenBank/DDBJ databases">
        <title>The genome sequence of a newly discovered highly antifungal drug resistant Aspergillus species, Aspergillus tanneri NIH 1004.</title>
        <authorList>
            <person name="Mounaud S."/>
            <person name="Singh I."/>
            <person name="Joardar V."/>
            <person name="Pakala S."/>
            <person name="Pakala S."/>
            <person name="Venepally P."/>
            <person name="Hoover J."/>
            <person name="Nierman W."/>
            <person name="Chung J."/>
            <person name="Losada L."/>
        </authorList>
    </citation>
    <scope>NUCLEOTIDE SEQUENCE [LARGE SCALE GENOMIC DNA]</scope>
    <source>
        <strain evidence="1 2">NIH1004</strain>
    </source>
</reference>
<dbReference type="Proteomes" id="UP000308092">
    <property type="component" value="Unassembled WGS sequence"/>
</dbReference>
<gene>
    <name evidence="1" type="ORF">EYZ11_012440</name>
</gene>
<name>A0A4S3J2C8_9EURO</name>
<keyword evidence="2" id="KW-1185">Reference proteome</keyword>
<dbReference type="EMBL" id="SOSA01000934">
    <property type="protein sequence ID" value="THC88117.1"/>
    <property type="molecule type" value="Genomic_DNA"/>
</dbReference>
<protein>
    <submittedName>
        <fullName evidence="1">Uncharacterized protein</fullName>
    </submittedName>
</protein>
<evidence type="ECO:0000313" key="2">
    <source>
        <dbReference type="Proteomes" id="UP000308092"/>
    </source>
</evidence>
<dbReference type="PANTHER" id="PTHR36091">
    <property type="entry name" value="ALTERED INHERITANCE OF MITOCHONDRIA PROTEIN 9, MITOCHONDRIAL"/>
    <property type="match status" value="1"/>
</dbReference>
<dbReference type="AlphaFoldDB" id="A0A4S3J2C8"/>